<protein>
    <submittedName>
        <fullName evidence="2">Uncharacterized protein</fullName>
    </submittedName>
</protein>
<feature type="region of interest" description="Disordered" evidence="1">
    <location>
        <begin position="163"/>
        <end position="213"/>
    </location>
</feature>
<feature type="compositionally biased region" description="Basic and acidic residues" evidence="1">
    <location>
        <begin position="203"/>
        <end position="213"/>
    </location>
</feature>
<evidence type="ECO:0000256" key="1">
    <source>
        <dbReference type="SAM" id="MobiDB-lite"/>
    </source>
</evidence>
<dbReference type="InterPro" id="IPR053735">
    <property type="entry name" value="Type_III_TA_endoRNase"/>
</dbReference>
<dbReference type="Proteomes" id="UP000008457">
    <property type="component" value="Chromosome"/>
</dbReference>
<name>F3ZXF0_MAHA5</name>
<feature type="compositionally biased region" description="Polar residues" evidence="1">
    <location>
        <begin position="163"/>
        <end position="188"/>
    </location>
</feature>
<evidence type="ECO:0000313" key="2">
    <source>
        <dbReference type="EMBL" id="AEE97631.1"/>
    </source>
</evidence>
<keyword evidence="3" id="KW-1185">Reference proteome</keyword>
<dbReference type="KEGG" id="mas:Mahau_2473"/>
<proteinExistence type="predicted"/>
<accession>F3ZXF0</accession>
<dbReference type="EMBL" id="CP002360">
    <property type="protein sequence ID" value="AEE97631.1"/>
    <property type="molecule type" value="Genomic_DNA"/>
</dbReference>
<organism evidence="2 3">
    <name type="scientific">Mahella australiensis (strain DSM 15567 / CIP 107919 / 50-1 BON)</name>
    <dbReference type="NCBI Taxonomy" id="697281"/>
    <lineage>
        <taxon>Bacteria</taxon>
        <taxon>Bacillati</taxon>
        <taxon>Bacillota</taxon>
        <taxon>Clostridia</taxon>
        <taxon>Thermoanaerobacterales</taxon>
        <taxon>Thermoanaerobacterales Family IV. Incertae Sedis</taxon>
        <taxon>Mahella</taxon>
    </lineage>
</organism>
<reference evidence="3" key="1">
    <citation type="submission" date="2010-11" db="EMBL/GenBank/DDBJ databases">
        <title>The complete genome of Mahella australiensis DSM 15567.</title>
        <authorList>
            <consortium name="US DOE Joint Genome Institute (JGI-PGF)"/>
            <person name="Lucas S."/>
            <person name="Copeland A."/>
            <person name="Lapidus A."/>
            <person name="Bruce D."/>
            <person name="Goodwin L."/>
            <person name="Pitluck S."/>
            <person name="Kyrpides N."/>
            <person name="Mavromatis K."/>
            <person name="Pagani I."/>
            <person name="Ivanova N."/>
            <person name="Teshima H."/>
            <person name="Brettin T."/>
            <person name="Detter J.C."/>
            <person name="Han C."/>
            <person name="Tapia R."/>
            <person name="Land M."/>
            <person name="Hauser L."/>
            <person name="Markowitz V."/>
            <person name="Cheng J.-F."/>
            <person name="Hugenholtz P."/>
            <person name="Woyke T."/>
            <person name="Wu D."/>
            <person name="Spring S."/>
            <person name="Pukall R."/>
            <person name="Steenblock K."/>
            <person name="Schneider S."/>
            <person name="Klenk H.-P."/>
            <person name="Eisen J.A."/>
        </authorList>
    </citation>
    <scope>NUCLEOTIDE SEQUENCE [LARGE SCALE GENOMIC DNA]</scope>
    <source>
        <strain evidence="3">DSM 15567 / CIP 107919 / 50-1 BON</strain>
    </source>
</reference>
<sequence>MKFQEGYAYHIKDAYFDKVQDDKLMQNKENGTYRPTYLCMEDPKNKGLLWVVPMSTKIAKYKAIYDKQVAKYGKCLTIVLGEFDGRKSAFLLQNMFPITDQYIDHIHTRNGNPVPIKYSIAQEVHSNMQQLHQLIRKGKTVVFPDIKRLENLMLEELHQIHTASQEAAPSVTENTTSTMSSIKDQITAAQVKADQHNSNQSQKKVEKENHPAR</sequence>
<dbReference type="HOGENOM" id="CLU_096446_0_0_9"/>
<reference evidence="2 3" key="2">
    <citation type="journal article" date="2011" name="Stand. Genomic Sci.">
        <title>Complete genome sequence of Mahella australiensis type strain (50-1 BON).</title>
        <authorList>
            <person name="Sikorski J."/>
            <person name="Teshima H."/>
            <person name="Nolan M."/>
            <person name="Lucas S."/>
            <person name="Hammon N."/>
            <person name="Deshpande S."/>
            <person name="Cheng J.F."/>
            <person name="Pitluck S."/>
            <person name="Liolios K."/>
            <person name="Pagani I."/>
            <person name="Ivanova N."/>
            <person name="Huntemann M."/>
            <person name="Mavromatis K."/>
            <person name="Ovchinikova G."/>
            <person name="Pati A."/>
            <person name="Tapia R."/>
            <person name="Han C."/>
            <person name="Goodwin L."/>
            <person name="Chen A."/>
            <person name="Palaniappan K."/>
            <person name="Land M."/>
            <person name="Hauser L."/>
            <person name="Ngatchou-Djao O.D."/>
            <person name="Rohde M."/>
            <person name="Pukall R."/>
            <person name="Spring S."/>
            <person name="Abt B."/>
            <person name="Goker M."/>
            <person name="Detter J.C."/>
            <person name="Woyke T."/>
            <person name="Bristow J."/>
            <person name="Markowitz V."/>
            <person name="Hugenholtz P."/>
            <person name="Eisen J.A."/>
            <person name="Kyrpides N.C."/>
            <person name="Klenk H.P."/>
            <person name="Lapidus A."/>
        </authorList>
    </citation>
    <scope>NUCLEOTIDE SEQUENCE [LARGE SCALE GENOMIC DNA]</scope>
    <source>
        <strain evidence="3">DSM 15567 / CIP 107919 / 50-1 BON</strain>
    </source>
</reference>
<dbReference type="eggNOG" id="ENOG50323CP">
    <property type="taxonomic scope" value="Bacteria"/>
</dbReference>
<dbReference type="NCBIfam" id="NF047359">
    <property type="entry name" value="CptIN"/>
    <property type="match status" value="1"/>
</dbReference>
<gene>
    <name evidence="2" type="ordered locus">Mahau_2473</name>
</gene>
<dbReference type="InterPro" id="IPR058108">
    <property type="entry name" value="CptIN-like"/>
</dbReference>
<dbReference type="CDD" id="cd17492">
    <property type="entry name" value="toxin_CptN"/>
    <property type="match status" value="1"/>
</dbReference>
<dbReference type="RefSeq" id="WP_013782057.1">
    <property type="nucleotide sequence ID" value="NC_015520.1"/>
</dbReference>
<evidence type="ECO:0000313" key="3">
    <source>
        <dbReference type="Proteomes" id="UP000008457"/>
    </source>
</evidence>
<dbReference type="Gene3D" id="3.10.129.130">
    <property type="match status" value="1"/>
</dbReference>
<dbReference type="AlphaFoldDB" id="F3ZXF0"/>